<name>A0A1M2VC76_TRAPU</name>
<evidence type="ECO:0000256" key="1">
    <source>
        <dbReference type="SAM" id="MobiDB-lite"/>
    </source>
</evidence>
<comment type="caution">
    <text evidence="2">The sequence shown here is derived from an EMBL/GenBank/DDBJ whole genome shotgun (WGS) entry which is preliminary data.</text>
</comment>
<sequence length="85" mass="9062">MPAIAPPLNPSELVSEDGEPLLSPPSGVEVASADDEVVVIWAPRQLRSSLPPMRKASEVTEAPALSLRARRARVSVSKVGVHTRE</sequence>
<dbReference type="AlphaFoldDB" id="A0A1M2VC76"/>
<feature type="region of interest" description="Disordered" evidence="1">
    <location>
        <begin position="1"/>
        <end position="28"/>
    </location>
</feature>
<evidence type="ECO:0000313" key="3">
    <source>
        <dbReference type="Proteomes" id="UP000184267"/>
    </source>
</evidence>
<dbReference type="Proteomes" id="UP000184267">
    <property type="component" value="Unassembled WGS sequence"/>
</dbReference>
<accession>A0A1M2VC76</accession>
<keyword evidence="3" id="KW-1185">Reference proteome</keyword>
<protein>
    <submittedName>
        <fullName evidence="2">Uncharacterized protein</fullName>
    </submittedName>
</protein>
<proteinExistence type="predicted"/>
<organism evidence="2 3">
    <name type="scientific">Trametes pubescens</name>
    <name type="common">White-rot fungus</name>
    <dbReference type="NCBI Taxonomy" id="154538"/>
    <lineage>
        <taxon>Eukaryota</taxon>
        <taxon>Fungi</taxon>
        <taxon>Dikarya</taxon>
        <taxon>Basidiomycota</taxon>
        <taxon>Agaricomycotina</taxon>
        <taxon>Agaricomycetes</taxon>
        <taxon>Polyporales</taxon>
        <taxon>Polyporaceae</taxon>
        <taxon>Trametes</taxon>
    </lineage>
</organism>
<evidence type="ECO:0000313" key="2">
    <source>
        <dbReference type="EMBL" id="OJT05188.1"/>
    </source>
</evidence>
<reference evidence="2 3" key="1">
    <citation type="submission" date="2016-10" db="EMBL/GenBank/DDBJ databases">
        <title>Genome sequence of the basidiomycete white-rot fungus Trametes pubescens.</title>
        <authorList>
            <person name="Makela M.R."/>
            <person name="Granchi Z."/>
            <person name="Peng M."/>
            <person name="De Vries R.P."/>
            <person name="Grigoriev I."/>
            <person name="Riley R."/>
            <person name="Hilden K."/>
        </authorList>
    </citation>
    <scope>NUCLEOTIDE SEQUENCE [LARGE SCALE GENOMIC DNA]</scope>
    <source>
        <strain evidence="2 3">FBCC735</strain>
    </source>
</reference>
<gene>
    <name evidence="2" type="ORF">TRAPUB_4013</name>
</gene>
<dbReference type="EMBL" id="MNAD01001480">
    <property type="protein sequence ID" value="OJT05188.1"/>
    <property type="molecule type" value="Genomic_DNA"/>
</dbReference>